<organism evidence="2 3">
    <name type="scientific">Dactylosporangium sucinum</name>
    <dbReference type="NCBI Taxonomy" id="1424081"/>
    <lineage>
        <taxon>Bacteria</taxon>
        <taxon>Bacillati</taxon>
        <taxon>Actinomycetota</taxon>
        <taxon>Actinomycetes</taxon>
        <taxon>Micromonosporales</taxon>
        <taxon>Micromonosporaceae</taxon>
        <taxon>Dactylosporangium</taxon>
    </lineage>
</organism>
<feature type="region of interest" description="Disordered" evidence="1">
    <location>
        <begin position="1"/>
        <end position="21"/>
    </location>
</feature>
<reference evidence="2" key="1">
    <citation type="journal article" date="2014" name="Int. J. Syst. Evol. Microbiol.">
        <title>Complete genome sequence of Corynebacterium casei LMG S-19264T (=DSM 44701T), isolated from a smear-ripened cheese.</title>
        <authorList>
            <consortium name="US DOE Joint Genome Institute (JGI-PGF)"/>
            <person name="Walter F."/>
            <person name="Albersmeier A."/>
            <person name="Kalinowski J."/>
            <person name="Ruckert C."/>
        </authorList>
    </citation>
    <scope>NUCLEOTIDE SEQUENCE</scope>
    <source>
        <strain evidence="2">JCM 19831</strain>
    </source>
</reference>
<name>A0A917U2N1_9ACTN</name>
<sequence length="100" mass="11253">MISRHTDKTESTRVPPEVSDAARAELETRGWTVFEFLAACLTALTRQPSELMAVVERHKPEPKPKGRPRKTAREMFDTAEGRQQGPAAKAMRARRKPPAE</sequence>
<proteinExistence type="predicted"/>
<dbReference type="EMBL" id="BMPI01000035">
    <property type="protein sequence ID" value="GGM53748.1"/>
    <property type="molecule type" value="Genomic_DNA"/>
</dbReference>
<reference evidence="2" key="2">
    <citation type="submission" date="2020-09" db="EMBL/GenBank/DDBJ databases">
        <authorList>
            <person name="Sun Q."/>
            <person name="Ohkuma M."/>
        </authorList>
    </citation>
    <scope>NUCLEOTIDE SEQUENCE</scope>
    <source>
        <strain evidence="2">JCM 19831</strain>
    </source>
</reference>
<gene>
    <name evidence="2" type="ORF">GCM10007977_064180</name>
</gene>
<dbReference type="Proteomes" id="UP000642070">
    <property type="component" value="Unassembled WGS sequence"/>
</dbReference>
<keyword evidence="3" id="KW-1185">Reference proteome</keyword>
<evidence type="ECO:0000256" key="1">
    <source>
        <dbReference type="SAM" id="MobiDB-lite"/>
    </source>
</evidence>
<dbReference type="AlphaFoldDB" id="A0A917U2N1"/>
<evidence type="ECO:0000313" key="2">
    <source>
        <dbReference type="EMBL" id="GGM53748.1"/>
    </source>
</evidence>
<feature type="region of interest" description="Disordered" evidence="1">
    <location>
        <begin position="53"/>
        <end position="100"/>
    </location>
</feature>
<dbReference type="RefSeq" id="WP_190253724.1">
    <property type="nucleotide sequence ID" value="NZ_BMPI01000035.1"/>
</dbReference>
<feature type="compositionally biased region" description="Basic and acidic residues" evidence="1">
    <location>
        <begin position="71"/>
        <end position="80"/>
    </location>
</feature>
<accession>A0A917U2N1</accession>
<feature type="compositionally biased region" description="Basic and acidic residues" evidence="1">
    <location>
        <begin position="1"/>
        <end position="11"/>
    </location>
</feature>
<feature type="compositionally biased region" description="Basic and acidic residues" evidence="1">
    <location>
        <begin position="55"/>
        <end position="64"/>
    </location>
</feature>
<evidence type="ECO:0000313" key="3">
    <source>
        <dbReference type="Proteomes" id="UP000642070"/>
    </source>
</evidence>
<protein>
    <submittedName>
        <fullName evidence="2">Uncharacterized protein</fullName>
    </submittedName>
</protein>
<feature type="compositionally biased region" description="Basic residues" evidence="1">
    <location>
        <begin position="91"/>
        <end position="100"/>
    </location>
</feature>
<comment type="caution">
    <text evidence="2">The sequence shown here is derived from an EMBL/GenBank/DDBJ whole genome shotgun (WGS) entry which is preliminary data.</text>
</comment>